<dbReference type="Proteomes" id="UP000054279">
    <property type="component" value="Unassembled WGS sequence"/>
</dbReference>
<evidence type="ECO:0000313" key="2">
    <source>
        <dbReference type="EMBL" id="KIJ45005.1"/>
    </source>
</evidence>
<keyword evidence="3" id="KW-1185">Reference proteome</keyword>
<gene>
    <name evidence="2" type="ORF">M422DRAFT_251653</name>
</gene>
<dbReference type="HOGENOM" id="CLU_1750852_0_0_1"/>
<evidence type="ECO:0000256" key="1">
    <source>
        <dbReference type="SAM" id="MobiDB-lite"/>
    </source>
</evidence>
<sequence length="149" mass="16796">MSSLNVPTSTAAPPSTLRDPKHGNKQDVYASRPRLTKVTTNPEIPRASLRQTPSPRSSVSRTSSLQRHHIRRDSGKVRASNSSQFVLEGPVAIDEKDYDYGTQYRTASPVSFHSRSDSVHYLSPKLFHLDEVLRRERSNRDIIGEISRI</sequence>
<evidence type="ECO:0000313" key="3">
    <source>
        <dbReference type="Proteomes" id="UP000054279"/>
    </source>
</evidence>
<proteinExistence type="predicted"/>
<feature type="compositionally biased region" description="Polar residues" evidence="1">
    <location>
        <begin position="1"/>
        <end position="13"/>
    </location>
</feature>
<dbReference type="EMBL" id="KN837114">
    <property type="protein sequence ID" value="KIJ45005.1"/>
    <property type="molecule type" value="Genomic_DNA"/>
</dbReference>
<feature type="compositionally biased region" description="Low complexity" evidence="1">
    <location>
        <begin position="52"/>
        <end position="64"/>
    </location>
</feature>
<organism evidence="2 3">
    <name type="scientific">Sphaerobolus stellatus (strain SS14)</name>
    <dbReference type="NCBI Taxonomy" id="990650"/>
    <lineage>
        <taxon>Eukaryota</taxon>
        <taxon>Fungi</taxon>
        <taxon>Dikarya</taxon>
        <taxon>Basidiomycota</taxon>
        <taxon>Agaricomycotina</taxon>
        <taxon>Agaricomycetes</taxon>
        <taxon>Phallomycetidae</taxon>
        <taxon>Geastrales</taxon>
        <taxon>Sphaerobolaceae</taxon>
        <taxon>Sphaerobolus</taxon>
    </lineage>
</organism>
<protein>
    <submittedName>
        <fullName evidence="2">Uncharacterized protein</fullName>
    </submittedName>
</protein>
<accession>A0A0C9W0P3</accession>
<dbReference type="AlphaFoldDB" id="A0A0C9W0P3"/>
<name>A0A0C9W0P3_SPHS4</name>
<reference evidence="2 3" key="1">
    <citation type="submission" date="2014-06" db="EMBL/GenBank/DDBJ databases">
        <title>Evolutionary Origins and Diversification of the Mycorrhizal Mutualists.</title>
        <authorList>
            <consortium name="DOE Joint Genome Institute"/>
            <consortium name="Mycorrhizal Genomics Consortium"/>
            <person name="Kohler A."/>
            <person name="Kuo A."/>
            <person name="Nagy L.G."/>
            <person name="Floudas D."/>
            <person name="Copeland A."/>
            <person name="Barry K.W."/>
            <person name="Cichocki N."/>
            <person name="Veneault-Fourrey C."/>
            <person name="LaButti K."/>
            <person name="Lindquist E.A."/>
            <person name="Lipzen A."/>
            <person name="Lundell T."/>
            <person name="Morin E."/>
            <person name="Murat C."/>
            <person name="Riley R."/>
            <person name="Ohm R."/>
            <person name="Sun H."/>
            <person name="Tunlid A."/>
            <person name="Henrissat B."/>
            <person name="Grigoriev I.V."/>
            <person name="Hibbett D.S."/>
            <person name="Martin F."/>
        </authorList>
    </citation>
    <scope>NUCLEOTIDE SEQUENCE [LARGE SCALE GENOMIC DNA]</scope>
    <source>
        <strain evidence="2 3">SS14</strain>
    </source>
</reference>
<feature type="region of interest" description="Disordered" evidence="1">
    <location>
        <begin position="1"/>
        <end position="83"/>
    </location>
</feature>